<dbReference type="STRING" id="1908205.BKG60_00995"/>
<evidence type="ECO:0000259" key="8">
    <source>
        <dbReference type="Pfam" id="PF11203"/>
    </source>
</evidence>
<evidence type="ECO:0000313" key="9">
    <source>
        <dbReference type="EMBL" id="OHU07043.1"/>
    </source>
</evidence>
<dbReference type="AlphaFoldDB" id="A0A1S1KK49"/>
<accession>A0A1S1KK49</accession>
<dbReference type="InterPro" id="IPR021368">
    <property type="entry name" value="T7SS_EccE"/>
</dbReference>
<name>A0A1S1KK49_9MYCO</name>
<reference evidence="9 10" key="1">
    <citation type="submission" date="2016-10" db="EMBL/GenBank/DDBJ databases">
        <title>Evaluation of Human, Animal and Environmental Mycobacterium chelonae Isolates by Core Genome Phylogenomic Analysis, Targeted Gene Comparison, and Anti-microbial Susceptibility Patterns: A Tale of Mistaken Identities.</title>
        <authorList>
            <person name="Fogelson S.B."/>
            <person name="Camus A.C."/>
            <person name="Lorenz W."/>
            <person name="Vasireddy R."/>
            <person name="Vasireddy S."/>
            <person name="Smith T."/>
            <person name="Brown-Elliott B.A."/>
            <person name="Wallace R.J.Jr."/>
            <person name="Hasan N.A."/>
            <person name="Reischl U."/>
            <person name="Sanchez S."/>
        </authorList>
    </citation>
    <scope>NUCLEOTIDE SEQUENCE [LARGE SCALE GENOMIC DNA]</scope>
    <source>
        <strain evidence="9 10">24999</strain>
    </source>
</reference>
<feature type="transmembrane region" description="Helical" evidence="7">
    <location>
        <begin position="56"/>
        <end position="78"/>
    </location>
</feature>
<evidence type="ECO:0000256" key="6">
    <source>
        <dbReference type="ARBA" id="ARBA00023136"/>
    </source>
</evidence>
<comment type="subcellular location">
    <subcellularLocation>
        <location evidence="1">Cell membrane</location>
    </subcellularLocation>
</comment>
<gene>
    <name evidence="9" type="ORF">BKG61_04090</name>
</gene>
<dbReference type="EMBL" id="MLHV01000003">
    <property type="protein sequence ID" value="OHU07043.1"/>
    <property type="molecule type" value="Genomic_DNA"/>
</dbReference>
<dbReference type="GO" id="GO:0005886">
    <property type="term" value="C:plasma membrane"/>
    <property type="evidence" value="ECO:0007669"/>
    <property type="project" value="UniProtKB-SubCell"/>
</dbReference>
<dbReference type="NCBIfam" id="TIGR03923">
    <property type="entry name" value="T7SS_EccE"/>
    <property type="match status" value="1"/>
</dbReference>
<keyword evidence="4 7" id="KW-0812">Transmembrane</keyword>
<evidence type="ECO:0000256" key="7">
    <source>
        <dbReference type="SAM" id="Phobius"/>
    </source>
</evidence>
<evidence type="ECO:0000256" key="2">
    <source>
        <dbReference type="ARBA" id="ARBA00007759"/>
    </source>
</evidence>
<keyword evidence="6 7" id="KW-0472">Membrane</keyword>
<evidence type="ECO:0000256" key="3">
    <source>
        <dbReference type="ARBA" id="ARBA00022475"/>
    </source>
</evidence>
<dbReference type="InterPro" id="IPR050051">
    <property type="entry name" value="EccE_dom"/>
</dbReference>
<keyword evidence="10" id="KW-1185">Reference proteome</keyword>
<keyword evidence="5 7" id="KW-1133">Transmembrane helix</keyword>
<evidence type="ECO:0000256" key="1">
    <source>
        <dbReference type="ARBA" id="ARBA00004236"/>
    </source>
</evidence>
<keyword evidence="3" id="KW-1003">Cell membrane</keyword>
<evidence type="ECO:0000256" key="4">
    <source>
        <dbReference type="ARBA" id="ARBA00022692"/>
    </source>
</evidence>
<dbReference type="RefSeq" id="WP_070943780.1">
    <property type="nucleotide sequence ID" value="NZ_MLHV01000003.1"/>
</dbReference>
<feature type="transmembrane region" description="Helical" evidence="7">
    <location>
        <begin position="21"/>
        <end position="44"/>
    </location>
</feature>
<organism evidence="9 10">
    <name type="scientific">Mycobacterium syngnathidarum</name>
    <dbReference type="NCBI Taxonomy" id="1908205"/>
    <lineage>
        <taxon>Bacteria</taxon>
        <taxon>Bacillati</taxon>
        <taxon>Actinomycetota</taxon>
        <taxon>Actinomycetes</taxon>
        <taxon>Mycobacteriales</taxon>
        <taxon>Mycobacteriaceae</taxon>
        <taxon>Mycobacterium</taxon>
    </lineage>
</organism>
<feature type="domain" description="Type VII secretion system protein EccE" evidence="8">
    <location>
        <begin position="196"/>
        <end position="292"/>
    </location>
</feature>
<proteinExistence type="inferred from homology"/>
<protein>
    <submittedName>
        <fullName evidence="9">Type VII secretion protein EccE</fullName>
    </submittedName>
</protein>
<evidence type="ECO:0000313" key="10">
    <source>
        <dbReference type="Proteomes" id="UP000179636"/>
    </source>
</evidence>
<dbReference type="Pfam" id="PF11203">
    <property type="entry name" value="EccE"/>
    <property type="match status" value="1"/>
</dbReference>
<dbReference type="OrthoDB" id="4152590at2"/>
<comment type="similarity">
    <text evidence="2">Belongs to the EccE family.</text>
</comment>
<comment type="caution">
    <text evidence="9">The sequence shown here is derived from an EMBL/GenBank/DDBJ whole genome shotgun (WGS) entry which is preliminary data.</text>
</comment>
<sequence>MRPLTFAAKLTTAGDTGPQRLVPLVDLVALQIVVAVGIVVAQLLHRPGWQGAAAGLVVGLLLVAPVVSGTTAPRSLALRARFVRNRRRRTGKGGPSSLRAEPFDVPTPDGLQVGFRWNGTTLLSLLKIDENPRALTVLEPGVTVSGEMVPVQALLDCLRQFDITLESIDIISQGARSAGHTDVAAVYDSVLGPLPAIAQRTVWIAVRFNPLRCAEAVRRRGGDRDGILRAATTATRRVANRLAEAGLQPRFLSASGIAAATNELSDGVNLGTVEETWEDCREGHFRLSSFAVEPDMLTTAGLGLLWTVPSYSTTVCLSLREDPNHGSQEDVVQVRGLVRFDSDVRVPTQLRGLIPLHGQQFSALAATLPIPTVPGSGHIEHWASGLRGDALSGLALPASGCGQVIGADEQGRAVALPVFGPQIRRVEIVGTLHLAQQVVLRALALGARVLVHSRRPAFWRDMVEVVGRHDLLWVADFNRRAIQAGAERNYTVEMFDGVPEQSVRIGVTSMVLAPPNSRPSEQADVVLDLISLEHDTVKVSTQAGSAVVTMVATDDEMRYLRASANSTD</sequence>
<evidence type="ECO:0000256" key="5">
    <source>
        <dbReference type="ARBA" id="ARBA00022989"/>
    </source>
</evidence>
<dbReference type="Proteomes" id="UP000179636">
    <property type="component" value="Unassembled WGS sequence"/>
</dbReference>